<keyword evidence="1 2" id="KW-0472">Membrane</keyword>
<dbReference type="Proteomes" id="UP000283255">
    <property type="component" value="Unassembled WGS sequence"/>
</dbReference>
<dbReference type="PIRSF" id="PIRSF016789">
    <property type="entry name" value="DUF454"/>
    <property type="match status" value="1"/>
</dbReference>
<dbReference type="RefSeq" id="WP_119911472.1">
    <property type="nucleotide sequence ID" value="NZ_QZCH01000019.1"/>
</dbReference>
<dbReference type="PANTHER" id="PTHR35813:SF1">
    <property type="entry name" value="INNER MEMBRANE PROTEIN YBAN"/>
    <property type="match status" value="1"/>
</dbReference>
<keyword evidence="4" id="KW-1185">Reference proteome</keyword>
<protein>
    <recommendedName>
        <fullName evidence="1">Inner membrane protein</fullName>
    </recommendedName>
</protein>
<reference evidence="3 4" key="1">
    <citation type="submission" date="2018-09" db="EMBL/GenBank/DDBJ databases">
        <authorList>
            <person name="Wang F."/>
        </authorList>
    </citation>
    <scope>NUCLEOTIDE SEQUENCE [LARGE SCALE GENOMIC DNA]</scope>
    <source>
        <strain evidence="3 4">PLHSC7-2</strain>
    </source>
</reference>
<dbReference type="OrthoDB" id="9816293at2"/>
<dbReference type="PANTHER" id="PTHR35813">
    <property type="entry name" value="INNER MEMBRANE PROTEIN YBAN"/>
    <property type="match status" value="1"/>
</dbReference>
<evidence type="ECO:0000256" key="2">
    <source>
        <dbReference type="SAM" id="Phobius"/>
    </source>
</evidence>
<gene>
    <name evidence="3" type="ORF">D1Z90_14095</name>
</gene>
<reference evidence="3 4" key="2">
    <citation type="submission" date="2019-01" db="EMBL/GenBank/DDBJ databases">
        <title>Motilimonas pumilus sp. nov., isolated from the gut of sea cucumber (Apostichopus japonicus).</title>
        <authorList>
            <person name="Wang F.-Q."/>
            <person name="Ren L.-H."/>
            <person name="Lin Y.-W."/>
            <person name="Sun G.-H."/>
            <person name="Du Z.-J."/>
            <person name="Zhao J.-X."/>
            <person name="Liu X.-J."/>
            <person name="Liu L.-J."/>
        </authorList>
    </citation>
    <scope>NUCLEOTIDE SEQUENCE [LARGE SCALE GENOMIC DNA]</scope>
    <source>
        <strain evidence="3 4">PLHSC7-2</strain>
    </source>
</reference>
<accession>A0A418YCR5</accession>
<proteinExistence type="predicted"/>
<comment type="caution">
    <text evidence="3">The sequence shown here is derived from an EMBL/GenBank/DDBJ whole genome shotgun (WGS) entry which is preliminary data.</text>
</comment>
<feature type="transmembrane region" description="Helical" evidence="2">
    <location>
        <begin position="97"/>
        <end position="115"/>
    </location>
</feature>
<evidence type="ECO:0000313" key="3">
    <source>
        <dbReference type="EMBL" id="RJG42281.1"/>
    </source>
</evidence>
<dbReference type="InterPro" id="IPR007401">
    <property type="entry name" value="DUF454"/>
</dbReference>
<dbReference type="EMBL" id="QZCH01000019">
    <property type="protein sequence ID" value="RJG42281.1"/>
    <property type="molecule type" value="Genomic_DNA"/>
</dbReference>
<organism evidence="3 4">
    <name type="scientific">Motilimonas pumila</name>
    <dbReference type="NCBI Taxonomy" id="2303987"/>
    <lineage>
        <taxon>Bacteria</taxon>
        <taxon>Pseudomonadati</taxon>
        <taxon>Pseudomonadota</taxon>
        <taxon>Gammaproteobacteria</taxon>
        <taxon>Alteromonadales</taxon>
        <taxon>Alteromonadales genera incertae sedis</taxon>
        <taxon>Motilimonas</taxon>
    </lineage>
</organism>
<keyword evidence="1" id="KW-0997">Cell inner membrane</keyword>
<dbReference type="Pfam" id="PF04304">
    <property type="entry name" value="DUF454"/>
    <property type="match status" value="1"/>
</dbReference>
<evidence type="ECO:0000313" key="4">
    <source>
        <dbReference type="Proteomes" id="UP000283255"/>
    </source>
</evidence>
<keyword evidence="2" id="KW-0812">Transmembrane</keyword>
<sequence length="118" mass="13841">MKRAFYFCIGLLSLGLGILGIPLPVLPTTPFVLLAAFCFAKSSPRFHQYLLTHPWFGNMIQDWQQHRRLARKTKYKAIIMMTLTFAISVYWVPLWAVKIGLIVCYFILATYIWRLKER</sequence>
<dbReference type="AlphaFoldDB" id="A0A418YCR5"/>
<keyword evidence="1" id="KW-1003">Cell membrane</keyword>
<evidence type="ECO:0000256" key="1">
    <source>
        <dbReference type="PIRNR" id="PIRNR016789"/>
    </source>
</evidence>
<comment type="subcellular location">
    <subcellularLocation>
        <location evidence="1">Cell inner membrane</location>
        <topology evidence="1">Multi-pass membrane protein</topology>
    </subcellularLocation>
</comment>
<keyword evidence="2" id="KW-1133">Transmembrane helix</keyword>
<name>A0A418YCR5_9GAMM</name>
<dbReference type="GO" id="GO:0005886">
    <property type="term" value="C:plasma membrane"/>
    <property type="evidence" value="ECO:0007669"/>
    <property type="project" value="UniProtKB-SubCell"/>
</dbReference>